<accession>A0A3P8GU29</accession>
<dbReference type="Proteomes" id="UP000272942">
    <property type="component" value="Unassembled WGS sequence"/>
</dbReference>
<gene>
    <name evidence="8" type="ORF">ECPE_LOCUS15330</name>
</gene>
<name>A0A3P8GU29_9TREM</name>
<evidence type="ECO:0000313" key="9">
    <source>
        <dbReference type="Proteomes" id="UP000272942"/>
    </source>
</evidence>
<dbReference type="AlphaFoldDB" id="A0A3P8GU29"/>
<evidence type="ECO:0000313" key="8">
    <source>
        <dbReference type="EMBL" id="VDP92602.1"/>
    </source>
</evidence>
<organism evidence="8 9">
    <name type="scientific">Echinostoma caproni</name>
    <dbReference type="NCBI Taxonomy" id="27848"/>
    <lineage>
        <taxon>Eukaryota</taxon>
        <taxon>Metazoa</taxon>
        <taxon>Spiralia</taxon>
        <taxon>Lophotrochozoa</taxon>
        <taxon>Platyhelminthes</taxon>
        <taxon>Trematoda</taxon>
        <taxon>Digenea</taxon>
        <taxon>Plagiorchiida</taxon>
        <taxon>Echinostomata</taxon>
        <taxon>Echinostomatoidea</taxon>
        <taxon>Echinostomatidae</taxon>
        <taxon>Echinostoma</taxon>
    </lineage>
</organism>
<dbReference type="InterPro" id="IPR036390">
    <property type="entry name" value="WH_DNA-bd_sf"/>
</dbReference>
<evidence type="ECO:0000256" key="4">
    <source>
        <dbReference type="ARBA" id="ARBA00023242"/>
    </source>
</evidence>
<reference evidence="8 9" key="1">
    <citation type="submission" date="2018-11" db="EMBL/GenBank/DDBJ databases">
        <authorList>
            <consortium name="Pathogen Informatics"/>
        </authorList>
    </citation>
    <scope>NUCLEOTIDE SEQUENCE [LARGE SCALE GENOMIC DNA]</scope>
    <source>
        <strain evidence="8 9">Egypt</strain>
    </source>
</reference>
<dbReference type="Gene3D" id="1.10.10.10">
    <property type="entry name" value="Winged helix-like DNA-binding domain superfamily/Winged helix DNA-binding domain"/>
    <property type="match status" value="1"/>
</dbReference>
<protein>
    <recommendedName>
        <fullName evidence="7">HSF-type DNA-binding domain-containing protein</fullName>
    </recommendedName>
</protein>
<dbReference type="EMBL" id="UZAN01060228">
    <property type="protein sequence ID" value="VDP92602.1"/>
    <property type="molecule type" value="Genomic_DNA"/>
</dbReference>
<evidence type="ECO:0000256" key="5">
    <source>
        <dbReference type="RuleBase" id="RU004020"/>
    </source>
</evidence>
<keyword evidence="6" id="KW-0175">Coiled coil</keyword>
<feature type="domain" description="HSF-type DNA-binding" evidence="7">
    <location>
        <begin position="41"/>
        <end position="147"/>
    </location>
</feature>
<keyword evidence="9" id="KW-1185">Reference proteome</keyword>
<dbReference type="GO" id="GO:0005634">
    <property type="term" value="C:nucleus"/>
    <property type="evidence" value="ECO:0007669"/>
    <property type="project" value="UniProtKB-SubCell"/>
</dbReference>
<evidence type="ECO:0000256" key="3">
    <source>
        <dbReference type="ARBA" id="ARBA00023125"/>
    </source>
</evidence>
<evidence type="ECO:0000256" key="1">
    <source>
        <dbReference type="ARBA" id="ARBA00004123"/>
    </source>
</evidence>
<evidence type="ECO:0000259" key="7">
    <source>
        <dbReference type="SMART" id="SM00415"/>
    </source>
</evidence>
<feature type="coiled-coil region" evidence="6">
    <location>
        <begin position="217"/>
        <end position="244"/>
    </location>
</feature>
<dbReference type="OrthoDB" id="60033at2759"/>
<evidence type="ECO:0000256" key="2">
    <source>
        <dbReference type="ARBA" id="ARBA00006403"/>
    </source>
</evidence>
<evidence type="ECO:0000256" key="6">
    <source>
        <dbReference type="SAM" id="Coils"/>
    </source>
</evidence>
<dbReference type="SMART" id="SM00415">
    <property type="entry name" value="HSF"/>
    <property type="match status" value="1"/>
</dbReference>
<dbReference type="PANTHER" id="PTHR10015:SF427">
    <property type="entry name" value="HEAT SHOCK FACTOR PROTEIN"/>
    <property type="match status" value="1"/>
</dbReference>
<dbReference type="SUPFAM" id="SSF46785">
    <property type="entry name" value="Winged helix' DNA-binding domain"/>
    <property type="match status" value="1"/>
</dbReference>
<dbReference type="PANTHER" id="PTHR10015">
    <property type="entry name" value="HEAT SHOCK TRANSCRIPTION FACTOR"/>
    <property type="match status" value="1"/>
</dbReference>
<comment type="subcellular location">
    <subcellularLocation>
        <location evidence="1">Nucleus</location>
    </subcellularLocation>
</comment>
<dbReference type="Pfam" id="PF00447">
    <property type="entry name" value="HSF_DNA-bind"/>
    <property type="match status" value="1"/>
</dbReference>
<dbReference type="InterPro" id="IPR000232">
    <property type="entry name" value="HSF_DNA-bd"/>
</dbReference>
<dbReference type="GO" id="GO:0043565">
    <property type="term" value="F:sequence-specific DNA binding"/>
    <property type="evidence" value="ECO:0007669"/>
    <property type="project" value="InterPro"/>
</dbReference>
<dbReference type="GO" id="GO:0003700">
    <property type="term" value="F:DNA-binding transcription factor activity"/>
    <property type="evidence" value="ECO:0007669"/>
    <property type="project" value="InterPro"/>
</dbReference>
<dbReference type="InterPro" id="IPR036388">
    <property type="entry name" value="WH-like_DNA-bd_sf"/>
</dbReference>
<sequence length="313" mass="35354">MVVGRFPDIMFNTTHNLAGPYVVHHSRIEMSNLDADFTSPTVPAFLTKLRLLVDDGETNDLIYWDQVKIPSSLFTFVTVIVWPKKFSRCSSNTITCPVLSDNLIYGFRKVNRVDPNVGMKTELEDMEFKHPYFVRSKPHLMSKIQRKPHVSIPGSFIFNGRNANMSVPSYLGGVGMGAPTFTGLNHPSHAATVADVERLYTMIRGLRSNQETMNNQLTLVQSENQLLYRELAELRERHEQQSQLIQTVGLSLVRGTLSNHLLSLSFLCSCSLSFQHLPKTENPPIFGLDRANEERSLLPPRTFSVPNHIRGLS</sequence>
<keyword evidence="4" id="KW-0539">Nucleus</keyword>
<comment type="similarity">
    <text evidence="2 5">Belongs to the HSF family.</text>
</comment>
<proteinExistence type="inferred from homology"/>
<keyword evidence="3" id="KW-0238">DNA-binding</keyword>